<feature type="transmembrane region" description="Helical" evidence="1">
    <location>
        <begin position="197"/>
        <end position="215"/>
    </location>
</feature>
<evidence type="ECO:0000256" key="1">
    <source>
        <dbReference type="SAM" id="Phobius"/>
    </source>
</evidence>
<dbReference type="InterPro" id="IPR011990">
    <property type="entry name" value="TPR-like_helical_dom_sf"/>
</dbReference>
<keyword evidence="1" id="KW-0472">Membrane</keyword>
<evidence type="ECO:0000313" key="3">
    <source>
        <dbReference type="Proteomes" id="UP000178577"/>
    </source>
</evidence>
<dbReference type="InterPro" id="IPR021280">
    <property type="entry name" value="TMEM260-like"/>
</dbReference>
<evidence type="ECO:0008006" key="4">
    <source>
        <dbReference type="Google" id="ProtNLM"/>
    </source>
</evidence>
<dbReference type="SUPFAM" id="SSF48452">
    <property type="entry name" value="TPR-like"/>
    <property type="match status" value="1"/>
</dbReference>
<dbReference type="Pfam" id="PF11028">
    <property type="entry name" value="TMEM260-like"/>
    <property type="match status" value="1"/>
</dbReference>
<sequence length="673" mass="77221">MFKRVFAWDLAVSVAIFAFTLAIYILTLSRSVYFGDSGEFIAVAKTLGIAHPPGYPLYTILAHLFTLLPFGNLAFKVNLFSAVTSSLTVVVAYFACLKLTKNRLASASASLFLAFSYLFWLYSLVAEVFALNNLFIALIILISLHIFANPANKKLFYLLAFVFGLALTNHHTIIFLVPALIFLILANNPKLLLNPKFILLNSLFILIGLLPYLYLPIRASQDPLLSWGDPETLDRFFHHILRRDYGTFILSPLTGKKFFNLDAILFYLSTFPKSFSFVGVILGICGFFFLFLTNKKGFYILLTAIIFLGPVFTIVTKSSADPLQKGVLERFFLASFPVFTIWICVGLTAVINIFRKWLKFFVYALILLFVFPLVSNYPKVNQSKNFIYEEYGRQIFEILPQNSLVFFSHDEVSMISQYLQTAQGLRPDLKLVNFTLLPAQWYKENLQRRYKDLQLPWDKFTRSNSQIQAGETICRQVVPVYQTFTDRWQTNAFPRNAQNCSYLPFGLLVRLREGGAQITDEEIGKELEFWNKVNSNPGGRTVTDLRTQNVLYTYSDLETFLGVTLIEAGQIEKSLNILHSAFEIYPNAVTAEVLSKKYQELGNFDKAIEWKEKIVAIFPKLATIHRDLGYLYLEQKNDKKKAYYYYQKYLHLSPEAEDKEQVELIVEKLKKDI</sequence>
<feature type="transmembrane region" description="Helical" evidence="1">
    <location>
        <begin position="360"/>
        <end position="377"/>
    </location>
</feature>
<keyword evidence="1" id="KW-1133">Transmembrane helix</keyword>
<feature type="transmembrane region" description="Helical" evidence="1">
    <location>
        <begin position="79"/>
        <end position="97"/>
    </location>
</feature>
<feature type="transmembrane region" description="Helical" evidence="1">
    <location>
        <begin position="155"/>
        <end position="185"/>
    </location>
</feature>
<feature type="transmembrane region" description="Helical" evidence="1">
    <location>
        <begin position="274"/>
        <end position="292"/>
    </location>
</feature>
<reference evidence="2 3" key="1">
    <citation type="journal article" date="2016" name="Nat. Commun.">
        <title>Thousands of microbial genomes shed light on interconnected biogeochemical processes in an aquifer system.</title>
        <authorList>
            <person name="Anantharaman K."/>
            <person name="Brown C.T."/>
            <person name="Hug L.A."/>
            <person name="Sharon I."/>
            <person name="Castelle C.J."/>
            <person name="Probst A.J."/>
            <person name="Thomas B.C."/>
            <person name="Singh A."/>
            <person name="Wilkins M.J."/>
            <person name="Karaoz U."/>
            <person name="Brodie E.L."/>
            <person name="Williams K.H."/>
            <person name="Hubbard S.S."/>
            <person name="Banfield J.F."/>
        </authorList>
    </citation>
    <scope>NUCLEOTIDE SEQUENCE [LARGE SCALE GENOMIC DNA]</scope>
</reference>
<dbReference type="InterPro" id="IPR052724">
    <property type="entry name" value="GT117_domain-containing"/>
</dbReference>
<keyword evidence="1" id="KW-0812">Transmembrane</keyword>
<dbReference type="PANTHER" id="PTHR16214:SF3">
    <property type="entry name" value="TRANSMEMBRANE PROTEIN 260"/>
    <property type="match status" value="1"/>
</dbReference>
<dbReference type="AlphaFoldDB" id="A0A1F5GB05"/>
<feature type="transmembrane region" description="Helical" evidence="1">
    <location>
        <begin position="55"/>
        <end position="73"/>
    </location>
</feature>
<dbReference type="Gene3D" id="1.25.40.10">
    <property type="entry name" value="Tetratricopeptide repeat domain"/>
    <property type="match status" value="1"/>
</dbReference>
<feature type="transmembrane region" description="Helical" evidence="1">
    <location>
        <begin position="128"/>
        <end position="148"/>
    </location>
</feature>
<comment type="caution">
    <text evidence="2">The sequence shown here is derived from an EMBL/GenBank/DDBJ whole genome shotgun (WGS) entry which is preliminary data.</text>
</comment>
<dbReference type="Proteomes" id="UP000178577">
    <property type="component" value="Unassembled WGS sequence"/>
</dbReference>
<feature type="transmembrane region" description="Helical" evidence="1">
    <location>
        <begin position="331"/>
        <end position="354"/>
    </location>
</feature>
<accession>A0A1F5GB05</accession>
<proteinExistence type="predicted"/>
<dbReference type="PANTHER" id="PTHR16214">
    <property type="entry name" value="TRANSMEMBRANE PROTEIN 260"/>
    <property type="match status" value="1"/>
</dbReference>
<evidence type="ECO:0000313" key="2">
    <source>
        <dbReference type="EMBL" id="OGD89030.1"/>
    </source>
</evidence>
<protein>
    <recommendedName>
        <fullName evidence="4">DUF2723 domain-containing protein</fullName>
    </recommendedName>
</protein>
<gene>
    <name evidence="2" type="ORF">A2693_00020</name>
</gene>
<name>A0A1F5GB05_9BACT</name>
<dbReference type="EMBL" id="MFAY01000020">
    <property type="protein sequence ID" value="OGD89030.1"/>
    <property type="molecule type" value="Genomic_DNA"/>
</dbReference>
<feature type="transmembrane region" description="Helical" evidence="1">
    <location>
        <begin position="6"/>
        <end position="26"/>
    </location>
</feature>
<feature type="transmembrane region" description="Helical" evidence="1">
    <location>
        <begin position="104"/>
        <end position="122"/>
    </location>
</feature>
<organism evidence="2 3">
    <name type="scientific">Candidatus Curtissbacteria bacterium RIFCSPHIGHO2_01_FULL_40_12</name>
    <dbReference type="NCBI Taxonomy" id="1797710"/>
    <lineage>
        <taxon>Bacteria</taxon>
        <taxon>Candidatus Curtissiibacteriota</taxon>
    </lineage>
</organism>
<feature type="transmembrane region" description="Helical" evidence="1">
    <location>
        <begin position="298"/>
        <end position="319"/>
    </location>
</feature>